<accession>A0ABP1S1L9</accession>
<sequence length="95" mass="10934">ERSNVCQRCSARFFRKDCLERHLEIHERQDKIEEFLRNGIPKPQQQCHNLTVNPQETKVNVSAHEISGKALNIQDTLVTSMTLAADNKDPAYDVD</sequence>
<keyword evidence="4" id="KW-1185">Reference proteome</keyword>
<feature type="domain" description="C2H2-type" evidence="2">
    <location>
        <begin position="4"/>
        <end position="31"/>
    </location>
</feature>
<organism evidence="3 4">
    <name type="scientific">Orchesella dallaii</name>
    <dbReference type="NCBI Taxonomy" id="48710"/>
    <lineage>
        <taxon>Eukaryota</taxon>
        <taxon>Metazoa</taxon>
        <taxon>Ecdysozoa</taxon>
        <taxon>Arthropoda</taxon>
        <taxon>Hexapoda</taxon>
        <taxon>Collembola</taxon>
        <taxon>Entomobryomorpha</taxon>
        <taxon>Entomobryoidea</taxon>
        <taxon>Orchesellidae</taxon>
        <taxon>Orchesellinae</taxon>
        <taxon>Orchesella</taxon>
    </lineage>
</organism>
<keyword evidence="1" id="KW-0862">Zinc</keyword>
<comment type="caution">
    <text evidence="3">The sequence shown here is derived from an EMBL/GenBank/DDBJ whole genome shotgun (WGS) entry which is preliminary data.</text>
</comment>
<dbReference type="InterPro" id="IPR036236">
    <property type="entry name" value="Znf_C2H2_sf"/>
</dbReference>
<dbReference type="PROSITE" id="PS50157">
    <property type="entry name" value="ZINC_FINGER_C2H2_2"/>
    <property type="match status" value="1"/>
</dbReference>
<dbReference type="Proteomes" id="UP001642540">
    <property type="component" value="Unassembled WGS sequence"/>
</dbReference>
<proteinExistence type="predicted"/>
<dbReference type="SUPFAM" id="SSF57667">
    <property type="entry name" value="beta-beta-alpha zinc fingers"/>
    <property type="match status" value="1"/>
</dbReference>
<reference evidence="3 4" key="1">
    <citation type="submission" date="2024-08" db="EMBL/GenBank/DDBJ databases">
        <authorList>
            <person name="Cucini C."/>
            <person name="Frati F."/>
        </authorList>
    </citation>
    <scope>NUCLEOTIDE SEQUENCE [LARGE SCALE GENOMIC DNA]</scope>
</reference>
<feature type="non-terminal residue" evidence="3">
    <location>
        <position position="1"/>
    </location>
</feature>
<dbReference type="InterPro" id="IPR013087">
    <property type="entry name" value="Znf_C2H2_type"/>
</dbReference>
<dbReference type="EMBL" id="CAXLJM020000147">
    <property type="protein sequence ID" value="CAL8141503.1"/>
    <property type="molecule type" value="Genomic_DNA"/>
</dbReference>
<evidence type="ECO:0000313" key="4">
    <source>
        <dbReference type="Proteomes" id="UP001642540"/>
    </source>
</evidence>
<protein>
    <recommendedName>
        <fullName evidence="2">C2H2-type domain-containing protein</fullName>
    </recommendedName>
</protein>
<evidence type="ECO:0000313" key="3">
    <source>
        <dbReference type="EMBL" id="CAL8141503.1"/>
    </source>
</evidence>
<evidence type="ECO:0000256" key="1">
    <source>
        <dbReference type="PROSITE-ProRule" id="PRU00042"/>
    </source>
</evidence>
<gene>
    <name evidence="3" type="ORF">ODALV1_LOCUS28746</name>
</gene>
<keyword evidence="1" id="KW-0863">Zinc-finger</keyword>
<evidence type="ECO:0000259" key="2">
    <source>
        <dbReference type="PROSITE" id="PS50157"/>
    </source>
</evidence>
<name>A0ABP1S1L9_9HEXA</name>
<dbReference type="PROSITE" id="PS00028">
    <property type="entry name" value="ZINC_FINGER_C2H2_1"/>
    <property type="match status" value="1"/>
</dbReference>
<keyword evidence="1" id="KW-0479">Metal-binding</keyword>